<gene>
    <name evidence="2" type="ORF">KEG57_09835</name>
</gene>
<keyword evidence="1" id="KW-0472">Membrane</keyword>
<dbReference type="RefSeq" id="WP_272419413.1">
    <property type="nucleotide sequence ID" value="NZ_JAGTJJ010000003.1"/>
</dbReference>
<reference evidence="2 3" key="1">
    <citation type="submission" date="2021-04" db="EMBL/GenBank/DDBJ databases">
        <title>Genome analysis of Polyangium sp.</title>
        <authorList>
            <person name="Li Y."/>
            <person name="Wang J."/>
        </authorList>
    </citation>
    <scope>NUCLEOTIDE SEQUENCE [LARGE SCALE GENOMIC DNA]</scope>
    <source>
        <strain evidence="2 3">SDU14</strain>
    </source>
</reference>
<keyword evidence="1" id="KW-1133">Transmembrane helix</keyword>
<feature type="transmembrane region" description="Helical" evidence="1">
    <location>
        <begin position="155"/>
        <end position="173"/>
    </location>
</feature>
<proteinExistence type="predicted"/>
<dbReference type="EMBL" id="JAGTJJ010000003">
    <property type="protein sequence ID" value="MDC3980796.1"/>
    <property type="molecule type" value="Genomic_DNA"/>
</dbReference>
<feature type="transmembrane region" description="Helical" evidence="1">
    <location>
        <begin position="179"/>
        <end position="198"/>
    </location>
</feature>
<comment type="caution">
    <text evidence="2">The sequence shown here is derived from an EMBL/GenBank/DDBJ whole genome shotgun (WGS) entry which is preliminary data.</text>
</comment>
<name>A0A9X4AQW2_9BACT</name>
<evidence type="ECO:0000256" key="1">
    <source>
        <dbReference type="SAM" id="Phobius"/>
    </source>
</evidence>
<dbReference type="Proteomes" id="UP001151081">
    <property type="component" value="Unassembled WGS sequence"/>
</dbReference>
<evidence type="ECO:0000313" key="3">
    <source>
        <dbReference type="Proteomes" id="UP001151081"/>
    </source>
</evidence>
<dbReference type="AlphaFoldDB" id="A0A9X4AQW2"/>
<sequence>MSGWSIGKHRVQVDVREPFLTIFVDEEKTRENEIPTHELGDFPLKIGKRGVLLRRVRNLDVARSELWIDGVKVPPSEEPIPQRKPKKDTVCEVHPGGRGGYRDPGAAADAKLACGICRVPLCDSCVAVDGVRCKACFETASTAMVKAERALRIKGPLLGVALGLLLFIFGLALDSMRMAGAGLAAIALVGVRVGIGYAKERREAKNRLPP</sequence>
<protein>
    <recommendedName>
        <fullName evidence="4">B box-type domain-containing protein</fullName>
    </recommendedName>
</protein>
<accession>A0A9X4AQW2</accession>
<keyword evidence="3" id="KW-1185">Reference proteome</keyword>
<evidence type="ECO:0000313" key="2">
    <source>
        <dbReference type="EMBL" id="MDC3980796.1"/>
    </source>
</evidence>
<evidence type="ECO:0008006" key="4">
    <source>
        <dbReference type="Google" id="ProtNLM"/>
    </source>
</evidence>
<keyword evidence="1" id="KW-0812">Transmembrane</keyword>
<organism evidence="2 3">
    <name type="scientific">Polyangium jinanense</name>
    <dbReference type="NCBI Taxonomy" id="2829994"/>
    <lineage>
        <taxon>Bacteria</taxon>
        <taxon>Pseudomonadati</taxon>
        <taxon>Myxococcota</taxon>
        <taxon>Polyangia</taxon>
        <taxon>Polyangiales</taxon>
        <taxon>Polyangiaceae</taxon>
        <taxon>Polyangium</taxon>
    </lineage>
</organism>